<dbReference type="InterPro" id="IPR011990">
    <property type="entry name" value="TPR-like_helical_dom_sf"/>
</dbReference>
<evidence type="ECO:0000256" key="1">
    <source>
        <dbReference type="ARBA" id="ARBA00004173"/>
    </source>
</evidence>
<proteinExistence type="predicted"/>
<dbReference type="Proteomes" id="UP000504636">
    <property type="component" value="Unplaced"/>
</dbReference>
<dbReference type="OrthoDB" id="185373at2759"/>
<dbReference type="Gene3D" id="1.25.40.10">
    <property type="entry name" value="Tetratricopeptide repeat domain"/>
    <property type="match status" value="1"/>
</dbReference>
<evidence type="ECO:0000313" key="5">
    <source>
        <dbReference type="Proteomes" id="UP000504636"/>
    </source>
</evidence>
<sequence length="346" mass="39638">MVDASTDLDYIRSIPGPTFTEILTLLDPGHFIGTFREIHQKISVEQQQWLELVPLKRILNDFSYTVEKIVVARMQSGEELSLKDYKMRLKCATAVGSLGLAKSIWGKMKNSNIIPDTECYNYLLEAVVWNRHFLPESRFRERVIPFNLKWRKLRASTGLSETAIRNQYIPSQSYGIGPGGITTQVNDVFREMLHSECVPDEKTFVHLIEAYGKEGSMDSVYQILQKLWNVNTGVKPLPKDSPIYPSGRLLGAVAHAFGINNRVPKGMQMVDLISRGYDIEISAKVWELFLEWAFVLSKQRYHREEKQVGAREGQMRQGTVTEIWNTMISPPYNVTPTIPMYDFIVK</sequence>
<dbReference type="InterPro" id="IPR002885">
    <property type="entry name" value="PPR_rpt"/>
</dbReference>
<evidence type="ECO:0000256" key="3">
    <source>
        <dbReference type="ARBA" id="ARBA00023128"/>
    </source>
</evidence>
<evidence type="ECO:0000256" key="2">
    <source>
        <dbReference type="ARBA" id="ARBA00022946"/>
    </source>
</evidence>
<dbReference type="RefSeq" id="XP_033584706.1">
    <property type="nucleotide sequence ID" value="XM_033714901.1"/>
</dbReference>
<dbReference type="Pfam" id="PF13812">
    <property type="entry name" value="PPR_3"/>
    <property type="match status" value="1"/>
</dbReference>
<protein>
    <submittedName>
        <fullName evidence="4 6">Uncharacterized protein</fullName>
    </submittedName>
</protein>
<dbReference type="GeneID" id="54455794"/>
<reference evidence="6" key="3">
    <citation type="submission" date="2025-04" db="UniProtKB">
        <authorList>
            <consortium name="RefSeq"/>
        </authorList>
    </citation>
    <scope>IDENTIFICATION</scope>
    <source>
        <strain evidence="6">CBS 304.34</strain>
    </source>
</reference>
<reference evidence="6" key="2">
    <citation type="submission" date="2020-04" db="EMBL/GenBank/DDBJ databases">
        <authorList>
            <consortium name="NCBI Genome Project"/>
        </authorList>
    </citation>
    <scope>NUCLEOTIDE SEQUENCE</scope>
    <source>
        <strain evidence="6">CBS 304.34</strain>
    </source>
</reference>
<feature type="non-terminal residue" evidence="4">
    <location>
        <position position="346"/>
    </location>
</feature>
<dbReference type="GO" id="GO:0006396">
    <property type="term" value="P:RNA processing"/>
    <property type="evidence" value="ECO:0007669"/>
    <property type="project" value="TreeGrafter"/>
</dbReference>
<dbReference type="GO" id="GO:0003729">
    <property type="term" value="F:mRNA binding"/>
    <property type="evidence" value="ECO:0007669"/>
    <property type="project" value="TreeGrafter"/>
</dbReference>
<keyword evidence="2" id="KW-0809">Transit peptide</keyword>
<dbReference type="AlphaFoldDB" id="A0A6A6Z9D1"/>
<reference evidence="4 6" key="1">
    <citation type="journal article" date="2020" name="Stud. Mycol.">
        <title>101 Dothideomycetes genomes: a test case for predicting lifestyles and emergence of pathogens.</title>
        <authorList>
            <person name="Haridas S."/>
            <person name="Albert R."/>
            <person name="Binder M."/>
            <person name="Bloem J."/>
            <person name="Labutti K."/>
            <person name="Salamov A."/>
            <person name="Andreopoulos B."/>
            <person name="Baker S."/>
            <person name="Barry K."/>
            <person name="Bills G."/>
            <person name="Bluhm B."/>
            <person name="Cannon C."/>
            <person name="Castanera R."/>
            <person name="Culley D."/>
            <person name="Daum C."/>
            <person name="Ezra D."/>
            <person name="Gonzalez J."/>
            <person name="Henrissat B."/>
            <person name="Kuo A."/>
            <person name="Liang C."/>
            <person name="Lipzen A."/>
            <person name="Lutzoni F."/>
            <person name="Magnuson J."/>
            <person name="Mondo S."/>
            <person name="Nolan M."/>
            <person name="Ohm R."/>
            <person name="Pangilinan J."/>
            <person name="Park H.-J."/>
            <person name="Ramirez L."/>
            <person name="Alfaro M."/>
            <person name="Sun H."/>
            <person name="Tritt A."/>
            <person name="Yoshinaga Y."/>
            <person name="Zwiers L.-H."/>
            <person name="Turgeon B."/>
            <person name="Goodwin S."/>
            <person name="Spatafora J."/>
            <person name="Crous P."/>
            <person name="Grigoriev I."/>
        </authorList>
    </citation>
    <scope>NUCLEOTIDE SEQUENCE</scope>
    <source>
        <strain evidence="4 6">CBS 304.34</strain>
    </source>
</reference>
<keyword evidence="3" id="KW-0496">Mitochondrion</keyword>
<dbReference type="EMBL" id="MU003692">
    <property type="protein sequence ID" value="KAF2817742.1"/>
    <property type="molecule type" value="Genomic_DNA"/>
</dbReference>
<gene>
    <name evidence="4 6" type="ORF">BDZ99DRAFT_374096</name>
</gene>
<dbReference type="InterPro" id="IPR024319">
    <property type="entry name" value="ATPase_expression_mit"/>
</dbReference>
<evidence type="ECO:0000313" key="4">
    <source>
        <dbReference type="EMBL" id="KAF2817742.1"/>
    </source>
</evidence>
<dbReference type="PANTHER" id="PTHR47934">
    <property type="entry name" value="PENTATRICOPEPTIDE REPEAT-CONTAINING PROTEIN PET309, MITOCHONDRIAL"/>
    <property type="match status" value="1"/>
</dbReference>
<comment type="subcellular location">
    <subcellularLocation>
        <location evidence="1">Mitochondrion</location>
    </subcellularLocation>
</comment>
<evidence type="ECO:0000313" key="6">
    <source>
        <dbReference type="RefSeq" id="XP_033584706.1"/>
    </source>
</evidence>
<dbReference type="GO" id="GO:0007005">
    <property type="term" value="P:mitochondrion organization"/>
    <property type="evidence" value="ECO:0007669"/>
    <property type="project" value="TreeGrafter"/>
</dbReference>
<accession>A0A6A6Z9D1</accession>
<dbReference type="GO" id="GO:0005739">
    <property type="term" value="C:mitochondrion"/>
    <property type="evidence" value="ECO:0007669"/>
    <property type="project" value="UniProtKB-SubCell"/>
</dbReference>
<dbReference type="InterPro" id="IPR051114">
    <property type="entry name" value="Mito_RNA_Proc_CCM1"/>
</dbReference>
<dbReference type="PANTHER" id="PTHR47934:SF6">
    <property type="entry name" value="MITOCHONDRIAL GROUP I INTRON SPLICING FACTOR CCM1-RELATED"/>
    <property type="match status" value="1"/>
</dbReference>
<dbReference type="Pfam" id="PF12921">
    <property type="entry name" value="ATP13"/>
    <property type="match status" value="1"/>
</dbReference>
<organism evidence="4">
    <name type="scientific">Mytilinidion resinicola</name>
    <dbReference type="NCBI Taxonomy" id="574789"/>
    <lineage>
        <taxon>Eukaryota</taxon>
        <taxon>Fungi</taxon>
        <taxon>Dikarya</taxon>
        <taxon>Ascomycota</taxon>
        <taxon>Pezizomycotina</taxon>
        <taxon>Dothideomycetes</taxon>
        <taxon>Pleosporomycetidae</taxon>
        <taxon>Mytilinidiales</taxon>
        <taxon>Mytilinidiaceae</taxon>
        <taxon>Mytilinidion</taxon>
    </lineage>
</organism>
<keyword evidence="5" id="KW-1185">Reference proteome</keyword>
<name>A0A6A6Z9D1_9PEZI</name>